<sequence length="113" mass="13163">MEAIEDIKRIRVGERTESDHLPLEVEVYGPNIEETKRVDRGKIEKRKWSAQGVEKYHEGCKGWKWRGKEVEEMWKEIREKVDSAIPKIRKKTVPGLWAKEYSTIGNGKKGRGA</sequence>
<organism evidence="1 2">
    <name type="scientific">Odynerus spinipes</name>
    <dbReference type="NCBI Taxonomy" id="1348599"/>
    <lineage>
        <taxon>Eukaryota</taxon>
        <taxon>Metazoa</taxon>
        <taxon>Ecdysozoa</taxon>
        <taxon>Arthropoda</taxon>
        <taxon>Hexapoda</taxon>
        <taxon>Insecta</taxon>
        <taxon>Pterygota</taxon>
        <taxon>Neoptera</taxon>
        <taxon>Endopterygota</taxon>
        <taxon>Hymenoptera</taxon>
        <taxon>Apocrita</taxon>
        <taxon>Aculeata</taxon>
        <taxon>Vespoidea</taxon>
        <taxon>Vespidae</taxon>
        <taxon>Eumeninae</taxon>
        <taxon>Odynerus</taxon>
    </lineage>
</organism>
<dbReference type="EMBL" id="JAIFRP010000590">
    <property type="protein sequence ID" value="KAK2578103.1"/>
    <property type="molecule type" value="Genomic_DNA"/>
</dbReference>
<keyword evidence="2" id="KW-1185">Reference proteome</keyword>
<evidence type="ECO:0000313" key="2">
    <source>
        <dbReference type="Proteomes" id="UP001258017"/>
    </source>
</evidence>
<reference evidence="1" key="2">
    <citation type="journal article" date="2023" name="Commun. Biol.">
        <title>Intrasexual cuticular hydrocarbon dimorphism in a wasp sheds light on hydrocarbon biosynthesis genes in Hymenoptera.</title>
        <authorList>
            <person name="Moris V.C."/>
            <person name="Podsiadlowski L."/>
            <person name="Martin S."/>
            <person name="Oeyen J.P."/>
            <person name="Donath A."/>
            <person name="Petersen M."/>
            <person name="Wilbrandt J."/>
            <person name="Misof B."/>
            <person name="Liedtke D."/>
            <person name="Thamm M."/>
            <person name="Scheiner R."/>
            <person name="Schmitt T."/>
            <person name="Niehuis O."/>
        </authorList>
    </citation>
    <scope>NUCLEOTIDE SEQUENCE</scope>
    <source>
        <strain evidence="1">GBR_01_08_01A</strain>
    </source>
</reference>
<dbReference type="AlphaFoldDB" id="A0AAD9VKM7"/>
<proteinExistence type="predicted"/>
<dbReference type="Proteomes" id="UP001258017">
    <property type="component" value="Unassembled WGS sequence"/>
</dbReference>
<evidence type="ECO:0000313" key="1">
    <source>
        <dbReference type="EMBL" id="KAK2578103.1"/>
    </source>
</evidence>
<reference evidence="1" key="1">
    <citation type="submission" date="2021-08" db="EMBL/GenBank/DDBJ databases">
        <authorList>
            <person name="Misof B."/>
            <person name="Oliver O."/>
            <person name="Podsiadlowski L."/>
            <person name="Donath A."/>
            <person name="Peters R."/>
            <person name="Mayer C."/>
            <person name="Rust J."/>
            <person name="Gunkel S."/>
            <person name="Lesny P."/>
            <person name="Martin S."/>
            <person name="Oeyen J.P."/>
            <person name="Petersen M."/>
            <person name="Panagiotis P."/>
            <person name="Wilbrandt J."/>
            <person name="Tanja T."/>
        </authorList>
    </citation>
    <scope>NUCLEOTIDE SEQUENCE</scope>
    <source>
        <strain evidence="1">GBR_01_08_01A</strain>
        <tissue evidence="1">Thorax + abdomen</tissue>
    </source>
</reference>
<name>A0AAD9VKM7_9HYME</name>
<accession>A0AAD9VKM7</accession>
<gene>
    <name evidence="1" type="ORF">KPH14_011614</name>
</gene>
<comment type="caution">
    <text evidence="1">The sequence shown here is derived from an EMBL/GenBank/DDBJ whole genome shotgun (WGS) entry which is preliminary data.</text>
</comment>
<protein>
    <submittedName>
        <fullName evidence="1">Uncharacterized protein</fullName>
    </submittedName>
</protein>